<dbReference type="InterPro" id="IPR046947">
    <property type="entry name" value="LytR-like"/>
</dbReference>
<dbReference type="Gene3D" id="2.40.50.1020">
    <property type="entry name" value="LytTr DNA-binding domain"/>
    <property type="match status" value="1"/>
</dbReference>
<sequence length="234" mass="26150">MYHLAVCDDVEQDLADAVAVAASLLKERGVAYELQRFRTPAALSAARERGAAWDLILLDIMMDGQDGIELAEALREAGDETDLVFITSSPEYALAGYRSYPVSYLLKPLTREKLGPVLERCLERRQKLPSLVLDALEGGKITAPQGDIRYIEVFRRELVVHCGDRSLSCAGTLSAALDTLPAEGFYRCHRSFVVHLAYVSGIQKYRFLLRGGGEVPIAMRHYQEAQERWLAYLK</sequence>
<accession>A0A8J6MDX6</accession>
<evidence type="ECO:0000256" key="1">
    <source>
        <dbReference type="ARBA" id="ARBA00018672"/>
    </source>
</evidence>
<dbReference type="Proteomes" id="UP000607645">
    <property type="component" value="Unassembled WGS sequence"/>
</dbReference>
<name>A0A8J6MDX6_9FIRM</name>
<proteinExistence type="predicted"/>
<dbReference type="SUPFAM" id="SSF52172">
    <property type="entry name" value="CheY-like"/>
    <property type="match status" value="1"/>
</dbReference>
<dbReference type="EMBL" id="JACOPQ010000014">
    <property type="protein sequence ID" value="MBC5738364.1"/>
    <property type="molecule type" value="Genomic_DNA"/>
</dbReference>
<dbReference type="InterPro" id="IPR011006">
    <property type="entry name" value="CheY-like_superfamily"/>
</dbReference>
<evidence type="ECO:0000313" key="7">
    <source>
        <dbReference type="Proteomes" id="UP000607645"/>
    </source>
</evidence>
<feature type="modified residue" description="4-aspartylphosphate" evidence="3">
    <location>
        <position position="59"/>
    </location>
</feature>
<keyword evidence="7" id="KW-1185">Reference proteome</keyword>
<reference evidence="6" key="1">
    <citation type="submission" date="2020-08" db="EMBL/GenBank/DDBJ databases">
        <title>Genome public.</title>
        <authorList>
            <person name="Liu C."/>
            <person name="Sun Q."/>
        </authorList>
    </citation>
    <scope>NUCLEOTIDE SEQUENCE</scope>
    <source>
        <strain evidence="6">NSJ-52</strain>
    </source>
</reference>
<dbReference type="PANTHER" id="PTHR37299:SF1">
    <property type="entry name" value="STAGE 0 SPORULATION PROTEIN A HOMOLOG"/>
    <property type="match status" value="1"/>
</dbReference>
<evidence type="ECO:0000256" key="2">
    <source>
        <dbReference type="ARBA" id="ARBA00024867"/>
    </source>
</evidence>
<dbReference type="GO" id="GO:0003677">
    <property type="term" value="F:DNA binding"/>
    <property type="evidence" value="ECO:0007669"/>
    <property type="project" value="InterPro"/>
</dbReference>
<dbReference type="SMART" id="SM00448">
    <property type="entry name" value="REC"/>
    <property type="match status" value="1"/>
</dbReference>
<dbReference type="PROSITE" id="PS50930">
    <property type="entry name" value="HTH_LYTTR"/>
    <property type="match status" value="1"/>
</dbReference>
<dbReference type="InterPro" id="IPR007492">
    <property type="entry name" value="LytTR_DNA-bd_dom"/>
</dbReference>
<dbReference type="RefSeq" id="WP_186920155.1">
    <property type="nucleotide sequence ID" value="NZ_JACOPQ010000014.1"/>
</dbReference>
<evidence type="ECO:0000259" key="4">
    <source>
        <dbReference type="PROSITE" id="PS50110"/>
    </source>
</evidence>
<organism evidence="6 7">
    <name type="scientific">Lawsonibacter faecis</name>
    <dbReference type="NCBI Taxonomy" id="2763052"/>
    <lineage>
        <taxon>Bacteria</taxon>
        <taxon>Bacillati</taxon>
        <taxon>Bacillota</taxon>
        <taxon>Clostridia</taxon>
        <taxon>Eubacteriales</taxon>
        <taxon>Oscillospiraceae</taxon>
        <taxon>Lawsonibacter</taxon>
    </lineage>
</organism>
<dbReference type="AlphaFoldDB" id="A0A8J6MDX6"/>
<protein>
    <recommendedName>
        <fullName evidence="1">Stage 0 sporulation protein A homolog</fullName>
    </recommendedName>
</protein>
<comment type="function">
    <text evidence="2">May play the central regulatory role in sporulation. It may be an element of the effector pathway responsible for the activation of sporulation genes in response to nutritional stress. Spo0A may act in concert with spo0H (a sigma factor) to control the expression of some genes that are critical to the sporulation process.</text>
</comment>
<dbReference type="Gene3D" id="3.40.50.2300">
    <property type="match status" value="1"/>
</dbReference>
<gene>
    <name evidence="6" type="ORF">H8S62_15240</name>
</gene>
<dbReference type="SMART" id="SM00850">
    <property type="entry name" value="LytTR"/>
    <property type="match status" value="1"/>
</dbReference>
<dbReference type="PANTHER" id="PTHR37299">
    <property type="entry name" value="TRANSCRIPTIONAL REGULATOR-RELATED"/>
    <property type="match status" value="1"/>
</dbReference>
<dbReference type="Pfam" id="PF04397">
    <property type="entry name" value="LytTR"/>
    <property type="match status" value="1"/>
</dbReference>
<feature type="domain" description="Response regulatory" evidence="4">
    <location>
        <begin position="1"/>
        <end position="122"/>
    </location>
</feature>
<evidence type="ECO:0000313" key="6">
    <source>
        <dbReference type="EMBL" id="MBC5738364.1"/>
    </source>
</evidence>
<keyword evidence="3" id="KW-0597">Phosphoprotein</keyword>
<evidence type="ECO:0000256" key="3">
    <source>
        <dbReference type="PROSITE-ProRule" id="PRU00169"/>
    </source>
</evidence>
<evidence type="ECO:0000259" key="5">
    <source>
        <dbReference type="PROSITE" id="PS50930"/>
    </source>
</evidence>
<comment type="caution">
    <text evidence="6">The sequence shown here is derived from an EMBL/GenBank/DDBJ whole genome shotgun (WGS) entry which is preliminary data.</text>
</comment>
<dbReference type="PROSITE" id="PS50110">
    <property type="entry name" value="RESPONSE_REGULATORY"/>
    <property type="match status" value="1"/>
</dbReference>
<dbReference type="GO" id="GO:0000156">
    <property type="term" value="F:phosphorelay response regulator activity"/>
    <property type="evidence" value="ECO:0007669"/>
    <property type="project" value="InterPro"/>
</dbReference>
<dbReference type="InterPro" id="IPR001789">
    <property type="entry name" value="Sig_transdc_resp-reg_receiver"/>
</dbReference>
<feature type="domain" description="HTH LytTR-type" evidence="5">
    <location>
        <begin position="136"/>
        <end position="231"/>
    </location>
</feature>
<dbReference type="Pfam" id="PF00072">
    <property type="entry name" value="Response_reg"/>
    <property type="match status" value="1"/>
</dbReference>